<evidence type="ECO:0000256" key="1">
    <source>
        <dbReference type="SAM" id="MobiDB-lite"/>
    </source>
</evidence>
<evidence type="ECO:0000313" key="3">
    <source>
        <dbReference type="Proteomes" id="UP000054107"/>
    </source>
</evidence>
<feature type="compositionally biased region" description="Basic and acidic residues" evidence="1">
    <location>
        <begin position="1"/>
        <end position="11"/>
    </location>
</feature>
<protein>
    <submittedName>
        <fullName evidence="2">Uncharacterized protein</fullName>
    </submittedName>
</protein>
<keyword evidence="3" id="KW-1185">Reference proteome</keyword>
<name>A0A0B7MZJ5_9FUNG</name>
<dbReference type="EMBL" id="LN724412">
    <property type="protein sequence ID" value="CEP10567.1"/>
    <property type="molecule type" value="Genomic_DNA"/>
</dbReference>
<organism evidence="2 3">
    <name type="scientific">Parasitella parasitica</name>
    <dbReference type="NCBI Taxonomy" id="35722"/>
    <lineage>
        <taxon>Eukaryota</taxon>
        <taxon>Fungi</taxon>
        <taxon>Fungi incertae sedis</taxon>
        <taxon>Mucoromycota</taxon>
        <taxon>Mucoromycotina</taxon>
        <taxon>Mucoromycetes</taxon>
        <taxon>Mucorales</taxon>
        <taxon>Mucorineae</taxon>
        <taxon>Mucoraceae</taxon>
        <taxon>Parasitella</taxon>
    </lineage>
</organism>
<proteinExistence type="predicted"/>
<sequence>MRFFKRNDKPSDSLNETPSELMKSSDEEKWDLLFASIKNDNPEKRYYKIVSSDDEDYLIQMEKLAKFVNKFIDSITDQWVQLDTMNLTLNDNLTFEIEKNGSKLQVVLRYPQNAVLLIKKTLECLISPFLPGETNIVYEGNKSGKKPSVKRDFETAIVDLIENEFEYLSKLDDYRDESIAYTKNDGVNHHEWLIRN</sequence>
<evidence type="ECO:0000313" key="2">
    <source>
        <dbReference type="EMBL" id="CEP10567.1"/>
    </source>
</evidence>
<gene>
    <name evidence="2" type="primary">PARPA_04283.1 scaffold 12477</name>
</gene>
<dbReference type="AlphaFoldDB" id="A0A0B7MZJ5"/>
<feature type="region of interest" description="Disordered" evidence="1">
    <location>
        <begin position="1"/>
        <end position="22"/>
    </location>
</feature>
<dbReference type="Proteomes" id="UP000054107">
    <property type="component" value="Unassembled WGS sequence"/>
</dbReference>
<reference evidence="2 3" key="1">
    <citation type="submission" date="2014-09" db="EMBL/GenBank/DDBJ databases">
        <authorList>
            <person name="Ellenberger Sabrina"/>
        </authorList>
    </citation>
    <scope>NUCLEOTIDE SEQUENCE [LARGE SCALE GENOMIC DNA]</scope>
    <source>
        <strain evidence="2 3">CBS 412.66</strain>
    </source>
</reference>
<accession>A0A0B7MZJ5</accession>